<keyword evidence="5" id="KW-0121">Carboxypeptidase</keyword>
<dbReference type="InterPro" id="IPR006311">
    <property type="entry name" value="TAT_signal"/>
</dbReference>
<dbReference type="SUPFAM" id="SSF56601">
    <property type="entry name" value="beta-lactamase/transpeptidase-like"/>
    <property type="match status" value="1"/>
</dbReference>
<name>A0ABV3EB17_9ACTN</name>
<dbReference type="PANTHER" id="PTHR21581">
    <property type="entry name" value="D-ALANYL-D-ALANINE CARBOXYPEPTIDASE"/>
    <property type="match status" value="1"/>
</dbReference>
<keyword evidence="2" id="KW-1133">Transmembrane helix</keyword>
<gene>
    <name evidence="5" type="ORF">AB0D65_26100</name>
</gene>
<dbReference type="InterPro" id="IPR012338">
    <property type="entry name" value="Beta-lactam/transpept-like"/>
</dbReference>
<dbReference type="InterPro" id="IPR001967">
    <property type="entry name" value="Peptidase_S11_N"/>
</dbReference>
<comment type="caution">
    <text evidence="5">The sequence shown here is derived from an EMBL/GenBank/DDBJ whole genome shotgun (WGS) entry which is preliminary data.</text>
</comment>
<dbReference type="Proteomes" id="UP001551582">
    <property type="component" value="Unassembled WGS sequence"/>
</dbReference>
<keyword evidence="5" id="KW-0378">Hydrolase</keyword>
<feature type="chain" id="PRO_5046043403" evidence="3">
    <location>
        <begin position="32"/>
        <end position="432"/>
    </location>
</feature>
<keyword evidence="5" id="KW-0645">Protease</keyword>
<dbReference type="RefSeq" id="WP_359985523.1">
    <property type="nucleotide sequence ID" value="NZ_JBEZLS010000021.1"/>
</dbReference>
<organism evidence="5 6">
    <name type="scientific">Streptomyces griseoloalbus</name>
    <dbReference type="NCBI Taxonomy" id="67303"/>
    <lineage>
        <taxon>Bacteria</taxon>
        <taxon>Bacillati</taxon>
        <taxon>Actinomycetota</taxon>
        <taxon>Actinomycetes</taxon>
        <taxon>Kitasatosporales</taxon>
        <taxon>Streptomycetaceae</taxon>
        <taxon>Streptomyces</taxon>
    </lineage>
</organism>
<dbReference type="Pfam" id="PF00768">
    <property type="entry name" value="Peptidase_S11"/>
    <property type="match status" value="1"/>
</dbReference>
<sequence>MPAPQNTVRRSLLIASAVLLSTALTAPVALAAPKPSTSPSATPPAKMSSVGGARLGQPGTQVNLASGVPVLPKDVSARSWIVADAESGDVLAAHNAHWRLAPASTLKMLFADTLLPKWPKTTQHTVQPSDLAGIGSGSSMVGIKENETYTVHDLWLGVFLQSGNDAVRVLSAMNDGVEKTVREMNEHAEELQALDTYVVSPDGYDAEEQVSSAYDLTLIARSGLQKKDFREYSSTVTAKFPGGTKKNKKGKKVRGSFEIRNTNRLLAGDVDVPVYQGIAGVKNGNTTNAGATFTGVAERDGKVLLVTVMNPQKDESNEVYKETARLFDWGFKAAGKVEPVGELVPPKSAAQTGARPGPSASPGEAGGAGAGATGPAGAGSKAVASAATGSGTDGMGVALGITGGVLVLLAGGAFLVNRRWPLPDLVRRRSRP</sequence>
<evidence type="ECO:0000256" key="3">
    <source>
        <dbReference type="SAM" id="SignalP"/>
    </source>
</evidence>
<keyword evidence="2" id="KW-0472">Membrane</keyword>
<feature type="domain" description="Peptidase S11 D-alanyl-D-alanine carboxypeptidase A N-terminal" evidence="4">
    <location>
        <begin position="72"/>
        <end position="311"/>
    </location>
</feature>
<feature type="region of interest" description="Disordered" evidence="1">
    <location>
        <begin position="342"/>
        <end position="387"/>
    </location>
</feature>
<evidence type="ECO:0000259" key="4">
    <source>
        <dbReference type="Pfam" id="PF00768"/>
    </source>
</evidence>
<dbReference type="GO" id="GO:0004180">
    <property type="term" value="F:carboxypeptidase activity"/>
    <property type="evidence" value="ECO:0007669"/>
    <property type="project" value="UniProtKB-KW"/>
</dbReference>
<evidence type="ECO:0000313" key="6">
    <source>
        <dbReference type="Proteomes" id="UP001551582"/>
    </source>
</evidence>
<dbReference type="PROSITE" id="PS51318">
    <property type="entry name" value="TAT"/>
    <property type="match status" value="1"/>
</dbReference>
<protein>
    <submittedName>
        <fullName evidence="5">D-alanyl-D-alanine carboxypeptidase</fullName>
    </submittedName>
</protein>
<feature type="compositionally biased region" description="Low complexity" evidence="1">
    <location>
        <begin position="32"/>
        <end position="49"/>
    </location>
</feature>
<dbReference type="PANTHER" id="PTHR21581:SF33">
    <property type="entry name" value="D-ALANYL-D-ALANINE CARBOXYPEPTIDASE DACB"/>
    <property type="match status" value="1"/>
</dbReference>
<keyword evidence="6" id="KW-1185">Reference proteome</keyword>
<feature type="signal peptide" evidence="3">
    <location>
        <begin position="1"/>
        <end position="31"/>
    </location>
</feature>
<feature type="compositionally biased region" description="Low complexity" evidence="1">
    <location>
        <begin position="353"/>
        <end position="363"/>
    </location>
</feature>
<evidence type="ECO:0000256" key="2">
    <source>
        <dbReference type="SAM" id="Phobius"/>
    </source>
</evidence>
<proteinExistence type="predicted"/>
<feature type="region of interest" description="Disordered" evidence="1">
    <location>
        <begin position="32"/>
        <end position="52"/>
    </location>
</feature>
<reference evidence="5 6" key="1">
    <citation type="submission" date="2024-06" db="EMBL/GenBank/DDBJ databases">
        <title>The Natural Products Discovery Center: Release of the First 8490 Sequenced Strains for Exploring Actinobacteria Biosynthetic Diversity.</title>
        <authorList>
            <person name="Kalkreuter E."/>
            <person name="Kautsar S.A."/>
            <person name="Yang D."/>
            <person name="Bader C.D."/>
            <person name="Teijaro C.N."/>
            <person name="Fluegel L."/>
            <person name="Davis C.M."/>
            <person name="Simpson J.R."/>
            <person name="Lauterbach L."/>
            <person name="Steele A.D."/>
            <person name="Gui C."/>
            <person name="Meng S."/>
            <person name="Li G."/>
            <person name="Viehrig K."/>
            <person name="Ye F."/>
            <person name="Su P."/>
            <person name="Kiefer A.F."/>
            <person name="Nichols A."/>
            <person name="Cepeda A.J."/>
            <person name="Yan W."/>
            <person name="Fan B."/>
            <person name="Jiang Y."/>
            <person name="Adhikari A."/>
            <person name="Zheng C.-J."/>
            <person name="Schuster L."/>
            <person name="Cowan T.M."/>
            <person name="Smanski M.J."/>
            <person name="Chevrette M.G."/>
            <person name="De Carvalho L.P.S."/>
            <person name="Shen B."/>
        </authorList>
    </citation>
    <scope>NUCLEOTIDE SEQUENCE [LARGE SCALE GENOMIC DNA]</scope>
    <source>
        <strain evidence="5 6">NPDC048274</strain>
    </source>
</reference>
<evidence type="ECO:0000256" key="1">
    <source>
        <dbReference type="SAM" id="MobiDB-lite"/>
    </source>
</evidence>
<keyword evidence="2" id="KW-0812">Transmembrane</keyword>
<feature type="transmembrane region" description="Helical" evidence="2">
    <location>
        <begin position="395"/>
        <end position="417"/>
    </location>
</feature>
<dbReference type="Gene3D" id="3.40.710.10">
    <property type="entry name" value="DD-peptidase/beta-lactamase superfamily"/>
    <property type="match status" value="1"/>
</dbReference>
<keyword evidence="3" id="KW-0732">Signal</keyword>
<accession>A0ABV3EB17</accession>
<evidence type="ECO:0000313" key="5">
    <source>
        <dbReference type="EMBL" id="MEU9354352.1"/>
    </source>
</evidence>
<feature type="compositionally biased region" description="Low complexity" evidence="1">
    <location>
        <begin position="378"/>
        <end position="387"/>
    </location>
</feature>
<feature type="compositionally biased region" description="Gly residues" evidence="1">
    <location>
        <begin position="364"/>
        <end position="377"/>
    </location>
</feature>
<dbReference type="EMBL" id="JBEZLS010000021">
    <property type="protein sequence ID" value="MEU9354352.1"/>
    <property type="molecule type" value="Genomic_DNA"/>
</dbReference>